<accession>A0A6D2KMK7</accession>
<evidence type="ECO:0000256" key="1">
    <source>
        <dbReference type="SAM" id="MobiDB-lite"/>
    </source>
</evidence>
<keyword evidence="3" id="KW-0732">Signal</keyword>
<evidence type="ECO:0000313" key="4">
    <source>
        <dbReference type="EMBL" id="CAA7048808.1"/>
    </source>
</evidence>
<keyword evidence="2" id="KW-0472">Membrane</keyword>
<feature type="signal peptide" evidence="3">
    <location>
        <begin position="1"/>
        <end position="18"/>
    </location>
</feature>
<evidence type="ECO:0008006" key="6">
    <source>
        <dbReference type="Google" id="ProtNLM"/>
    </source>
</evidence>
<evidence type="ECO:0000313" key="5">
    <source>
        <dbReference type="Proteomes" id="UP000467841"/>
    </source>
</evidence>
<name>A0A6D2KMK7_9BRAS</name>
<dbReference type="PANTHER" id="PTHR34360:SF10">
    <property type="entry name" value="GOLGIN FAMILY A PROTEIN"/>
    <property type="match status" value="1"/>
</dbReference>
<keyword evidence="5" id="KW-1185">Reference proteome</keyword>
<dbReference type="OrthoDB" id="2017695at2759"/>
<dbReference type="EMBL" id="CACVBM020001396">
    <property type="protein sequence ID" value="CAA7048808.1"/>
    <property type="molecule type" value="Genomic_DNA"/>
</dbReference>
<reference evidence="4" key="1">
    <citation type="submission" date="2020-01" db="EMBL/GenBank/DDBJ databases">
        <authorList>
            <person name="Mishra B."/>
        </authorList>
    </citation>
    <scope>NUCLEOTIDE SEQUENCE [LARGE SCALE GENOMIC DNA]</scope>
</reference>
<protein>
    <recommendedName>
        <fullName evidence="6">DUF641 domain-containing protein</fullName>
    </recommendedName>
</protein>
<dbReference type="AlphaFoldDB" id="A0A6D2KMK7"/>
<feature type="region of interest" description="Disordered" evidence="1">
    <location>
        <begin position="371"/>
        <end position="393"/>
    </location>
</feature>
<dbReference type="PANTHER" id="PTHR34360">
    <property type="entry name" value="OS08G0519400 PROTEIN"/>
    <property type="match status" value="1"/>
</dbReference>
<dbReference type="SUPFAM" id="SSF58113">
    <property type="entry name" value="Apolipoprotein A-I"/>
    <property type="match status" value="1"/>
</dbReference>
<keyword evidence="2" id="KW-1133">Transmembrane helix</keyword>
<gene>
    <name evidence="4" type="ORF">MERR_LOCUS36043</name>
</gene>
<dbReference type="Proteomes" id="UP000467841">
    <property type="component" value="Unassembled WGS sequence"/>
</dbReference>
<organism evidence="4 5">
    <name type="scientific">Microthlaspi erraticum</name>
    <dbReference type="NCBI Taxonomy" id="1685480"/>
    <lineage>
        <taxon>Eukaryota</taxon>
        <taxon>Viridiplantae</taxon>
        <taxon>Streptophyta</taxon>
        <taxon>Embryophyta</taxon>
        <taxon>Tracheophyta</taxon>
        <taxon>Spermatophyta</taxon>
        <taxon>Magnoliopsida</taxon>
        <taxon>eudicotyledons</taxon>
        <taxon>Gunneridae</taxon>
        <taxon>Pentapetalae</taxon>
        <taxon>rosids</taxon>
        <taxon>malvids</taxon>
        <taxon>Brassicales</taxon>
        <taxon>Brassicaceae</taxon>
        <taxon>Coluteocarpeae</taxon>
        <taxon>Microthlaspi</taxon>
    </lineage>
</organism>
<sequence>MAFSKALLFLFLVTLTNFREIACNSSSSTGNEEASSSSPSSENNGCYKLKSTVSTLQLIIEEKNQELLSKEEKIRGLELYIREKSYLFESDIDFCQSESSLQHASEAEEKVYELEKQVFRLKREVELQRKRRLEVETRVEIADKKVAELSSKLKNIDGKWFSSKFGLNQNKTQAYLITLWHQHISPTLHITLQKVSRKIEQVQKWSEPHIETLNSKWIPSIKDAFVTLTIYLEPKVQYLTDKSIEVLSISKEAFTPHLIQGYDVSCYYLEVIRTHTHPYASQIMTIAKPHLEKVQVVLEPYTKTVRDGFKKLVNSTKIYHQQAQEMLKNNEVTKPIATMDLAWVGATALIGFPLIFIIKLLSAVSNPKRKKRYSHKQETITGYRRAKRRHPHH</sequence>
<comment type="caution">
    <text evidence="4">The sequence shown here is derived from an EMBL/GenBank/DDBJ whole genome shotgun (WGS) entry which is preliminary data.</text>
</comment>
<proteinExistence type="predicted"/>
<dbReference type="Gene3D" id="1.20.5.170">
    <property type="match status" value="1"/>
</dbReference>
<feature type="compositionally biased region" description="Basic residues" evidence="1">
    <location>
        <begin position="384"/>
        <end position="393"/>
    </location>
</feature>
<keyword evidence="2" id="KW-0812">Transmembrane</keyword>
<evidence type="ECO:0000256" key="3">
    <source>
        <dbReference type="SAM" id="SignalP"/>
    </source>
</evidence>
<feature type="chain" id="PRO_5025534186" description="DUF641 domain-containing protein" evidence="3">
    <location>
        <begin position="19"/>
        <end position="393"/>
    </location>
</feature>
<feature type="transmembrane region" description="Helical" evidence="2">
    <location>
        <begin position="341"/>
        <end position="362"/>
    </location>
</feature>
<evidence type="ECO:0000256" key="2">
    <source>
        <dbReference type="SAM" id="Phobius"/>
    </source>
</evidence>